<dbReference type="SUPFAM" id="SSF53474">
    <property type="entry name" value="alpha/beta-Hydrolases"/>
    <property type="match status" value="1"/>
</dbReference>
<proteinExistence type="predicted"/>
<dbReference type="Proteomes" id="UP000631034">
    <property type="component" value="Unassembled WGS sequence"/>
</dbReference>
<accession>A0A8J6YN45</accession>
<keyword evidence="3" id="KW-1185">Reference proteome</keyword>
<name>A0A8J6YN45_9PROT</name>
<evidence type="ECO:0000313" key="2">
    <source>
        <dbReference type="EMBL" id="MBE1237828.1"/>
    </source>
</evidence>
<evidence type="ECO:0000259" key="1">
    <source>
        <dbReference type="Pfam" id="PF00561"/>
    </source>
</evidence>
<dbReference type="Pfam" id="PF00561">
    <property type="entry name" value="Abhydrolase_1"/>
    <property type="match status" value="1"/>
</dbReference>
<dbReference type="InterPro" id="IPR029058">
    <property type="entry name" value="AB_hydrolase_fold"/>
</dbReference>
<dbReference type="AlphaFoldDB" id="A0A8J6YN45"/>
<comment type="caution">
    <text evidence="2">The sequence shown here is derived from an EMBL/GenBank/DDBJ whole genome shotgun (WGS) entry which is preliminary data.</text>
</comment>
<evidence type="ECO:0000313" key="3">
    <source>
        <dbReference type="Proteomes" id="UP000631034"/>
    </source>
</evidence>
<dbReference type="EMBL" id="JACZHT010000007">
    <property type="protein sequence ID" value="MBE1237828.1"/>
    <property type="molecule type" value="Genomic_DNA"/>
</dbReference>
<feature type="domain" description="AB hydrolase-1" evidence="1">
    <location>
        <begin position="90"/>
        <end position="208"/>
    </location>
</feature>
<dbReference type="PANTHER" id="PTHR12277:SF81">
    <property type="entry name" value="PROTEIN ABHD13"/>
    <property type="match status" value="1"/>
</dbReference>
<reference evidence="2" key="1">
    <citation type="submission" date="2020-10" db="EMBL/GenBank/DDBJ databases">
        <title>Genome sequence of the unusual species of purple photosynthetic bacteria, Phaeovibrio sulfidiphilus DSM 23193, type strain.</title>
        <authorList>
            <person name="Kyndt J.A."/>
            <person name="Meyer T.E."/>
        </authorList>
    </citation>
    <scope>NUCLEOTIDE SEQUENCE</scope>
    <source>
        <strain evidence="2">DSM 23193</strain>
    </source>
</reference>
<protein>
    <submittedName>
        <fullName evidence="2">Alpha/beta hydrolase</fullName>
    </submittedName>
</protein>
<dbReference type="RefSeq" id="WP_192534839.1">
    <property type="nucleotide sequence ID" value="NZ_JACZHT010000007.1"/>
</dbReference>
<dbReference type="InterPro" id="IPR000073">
    <property type="entry name" value="AB_hydrolase_1"/>
</dbReference>
<gene>
    <name evidence="2" type="ORF">IHV25_09230</name>
</gene>
<sequence>MARSRSRLWSRKGLASVLIASAVLCGGAFAVRATLAPSLPFHPTRDIVSTPMRMGMPFEEVRLHTADGERLGAWFVPARSGADTPVGRRTLLFCHGNAGNISHRIQSIALFNGLGLDVLIFDYRGFGESSGTPSVRGTEMDARAAWDWLVREKGVSPGDIVIYGRSLGGGVAASLAARVQPGGLILDSTFTTIQDVLETLYPGVPGRFFLPQDFDTPKALESVSVPLLVFHSTEDETVPYALGQRLFEGYGGANKTLRPLRGDHNTGFLQDIAAYRSAVQTYLESLP</sequence>
<dbReference type="GO" id="GO:0016787">
    <property type="term" value="F:hydrolase activity"/>
    <property type="evidence" value="ECO:0007669"/>
    <property type="project" value="UniProtKB-KW"/>
</dbReference>
<organism evidence="2 3">
    <name type="scientific">Phaeovibrio sulfidiphilus</name>
    <dbReference type="NCBI Taxonomy" id="1220600"/>
    <lineage>
        <taxon>Bacteria</taxon>
        <taxon>Pseudomonadati</taxon>
        <taxon>Pseudomonadota</taxon>
        <taxon>Alphaproteobacteria</taxon>
        <taxon>Rhodospirillales</taxon>
        <taxon>Rhodospirillaceae</taxon>
        <taxon>Phaeovibrio</taxon>
    </lineage>
</organism>
<dbReference type="PANTHER" id="PTHR12277">
    <property type="entry name" value="ALPHA/BETA HYDROLASE DOMAIN-CONTAINING PROTEIN"/>
    <property type="match status" value="1"/>
</dbReference>
<dbReference type="Gene3D" id="3.40.50.1820">
    <property type="entry name" value="alpha/beta hydrolase"/>
    <property type="match status" value="1"/>
</dbReference>
<keyword evidence="2" id="KW-0378">Hydrolase</keyword>